<keyword evidence="2 9" id="KW-0378">Hydrolase</keyword>
<sequence length="564" mass="61111">MLQIRRLRHRWTLRLLASATAAATAGSLPATDPAGPGVRLSTVGYLPDSPKQATVVGADDAESFALIDASSQETALSGSLGPVTASPETDEQARTADFSGFRQSGSYILRVPGLPDSPAFTIGDQSLNHSLECLMAGFYGQRCGQAVKLTWNGNTYSYPACHLEDGYLDYNDPARAGERQDGTGGWHDAGDYGKYTVNSAFTSGVMLAAWEKHAAALGQLELPMIPEHGGALPDYLAELKYNLDWQLKMQMPNGEVAHKLTTLHFGGMVLPHQNPAPRYFSPNSRYATESFAALGCMIARVYAPFDAAYAQTWLDAAQRAWVAARAMPVEHPDTSMFSTGGYFADPASNHQWGLLELSLAFGTDFLTADEQAELAAILSSAEPIFEVDWGWGNAGNLGLLSWLASDTAAADPTTRAHLVADLQRAADAIVVRSQQHAYGRATPHNFWGVNGAIANFAVLLDAAHRETDAAIYRDTAFNQVAYLYGRNPFARSFVTGDGHEPPLHPHHRPSAGDDIDAPWPGHLVGGPNPKETDWFDEMPSYRTNENAINWDASMVYALAMFYQP</sequence>
<evidence type="ECO:0000256" key="1">
    <source>
        <dbReference type="ARBA" id="ARBA00007072"/>
    </source>
</evidence>
<dbReference type="InterPro" id="IPR013783">
    <property type="entry name" value="Ig-like_fold"/>
</dbReference>
<keyword evidence="5" id="KW-0624">Polysaccharide degradation</keyword>
<dbReference type="SUPFAM" id="SSF48208">
    <property type="entry name" value="Six-hairpin glycosidases"/>
    <property type="match status" value="1"/>
</dbReference>
<evidence type="ECO:0000313" key="9">
    <source>
        <dbReference type="EMBL" id="WRQ86874.1"/>
    </source>
</evidence>
<evidence type="ECO:0000256" key="5">
    <source>
        <dbReference type="ARBA" id="ARBA00023326"/>
    </source>
</evidence>
<dbReference type="InterPro" id="IPR004197">
    <property type="entry name" value="Cellulase_Ig-like"/>
</dbReference>
<dbReference type="PANTHER" id="PTHR22298">
    <property type="entry name" value="ENDO-1,4-BETA-GLUCANASE"/>
    <property type="match status" value="1"/>
</dbReference>
<evidence type="ECO:0000313" key="10">
    <source>
        <dbReference type="Proteomes" id="UP000738431"/>
    </source>
</evidence>
<dbReference type="InterPro" id="IPR014756">
    <property type="entry name" value="Ig_E-set"/>
</dbReference>
<dbReference type="SUPFAM" id="SSF81296">
    <property type="entry name" value="E set domains"/>
    <property type="match status" value="1"/>
</dbReference>
<protein>
    <submittedName>
        <fullName evidence="9">Glycoside hydrolase family 9 protein</fullName>
    </submittedName>
</protein>
<dbReference type="EMBL" id="CP139781">
    <property type="protein sequence ID" value="WRQ86874.1"/>
    <property type="molecule type" value="Genomic_DNA"/>
</dbReference>
<feature type="domain" description="Glycoside hydrolase family 9" evidence="7">
    <location>
        <begin position="134"/>
        <end position="558"/>
    </location>
</feature>
<dbReference type="Pfam" id="PF00759">
    <property type="entry name" value="Glyco_hydro_9"/>
    <property type="match status" value="1"/>
</dbReference>
<feature type="domain" description="Cellulase Ig-like" evidence="8">
    <location>
        <begin position="35"/>
        <end position="114"/>
    </location>
</feature>
<dbReference type="InterPro" id="IPR008928">
    <property type="entry name" value="6-hairpin_glycosidase_sf"/>
</dbReference>
<organism evidence="9 10">
    <name type="scientific">Actomonas aquatica</name>
    <dbReference type="NCBI Taxonomy" id="2866162"/>
    <lineage>
        <taxon>Bacteria</taxon>
        <taxon>Pseudomonadati</taxon>
        <taxon>Verrucomicrobiota</taxon>
        <taxon>Opitutia</taxon>
        <taxon>Opitutales</taxon>
        <taxon>Opitutaceae</taxon>
        <taxon>Actomonas</taxon>
    </lineage>
</organism>
<dbReference type="InterPro" id="IPR001701">
    <property type="entry name" value="Glyco_hydro_9"/>
</dbReference>
<dbReference type="Pfam" id="PF02927">
    <property type="entry name" value="CelD_N"/>
    <property type="match status" value="1"/>
</dbReference>
<evidence type="ECO:0000256" key="6">
    <source>
        <dbReference type="SAM" id="SignalP"/>
    </source>
</evidence>
<dbReference type="Gene3D" id="1.50.10.10">
    <property type="match status" value="1"/>
</dbReference>
<feature type="signal peptide" evidence="6">
    <location>
        <begin position="1"/>
        <end position="30"/>
    </location>
</feature>
<keyword evidence="3" id="KW-0119">Carbohydrate metabolism</keyword>
<dbReference type="RefSeq" id="WP_221030709.1">
    <property type="nucleotide sequence ID" value="NZ_CP139781.1"/>
</dbReference>
<dbReference type="GO" id="GO:0016787">
    <property type="term" value="F:hydrolase activity"/>
    <property type="evidence" value="ECO:0007669"/>
    <property type="project" value="UniProtKB-KW"/>
</dbReference>
<name>A0ABZ1C8I8_9BACT</name>
<dbReference type="InterPro" id="IPR012341">
    <property type="entry name" value="6hp_glycosidase-like_sf"/>
</dbReference>
<reference evidence="9 10" key="1">
    <citation type="submission" date="2023-12" db="EMBL/GenBank/DDBJ databases">
        <title>Description of an unclassified Opitutus bacterium of Verrucomicrobiota.</title>
        <authorList>
            <person name="Zhang D.-F."/>
        </authorList>
    </citation>
    <scope>NUCLEOTIDE SEQUENCE [LARGE SCALE GENOMIC DNA]</scope>
    <source>
        <strain evidence="9 10">WL0086</strain>
    </source>
</reference>
<dbReference type="Gene3D" id="2.60.40.10">
    <property type="entry name" value="Immunoglobulins"/>
    <property type="match status" value="1"/>
</dbReference>
<evidence type="ECO:0000256" key="2">
    <source>
        <dbReference type="ARBA" id="ARBA00022801"/>
    </source>
</evidence>
<gene>
    <name evidence="9" type="ORF">K1X11_018840</name>
</gene>
<evidence type="ECO:0000256" key="3">
    <source>
        <dbReference type="ARBA" id="ARBA00023277"/>
    </source>
</evidence>
<evidence type="ECO:0000256" key="4">
    <source>
        <dbReference type="ARBA" id="ARBA00023295"/>
    </source>
</evidence>
<accession>A0ABZ1C8I8</accession>
<evidence type="ECO:0000259" key="8">
    <source>
        <dbReference type="Pfam" id="PF02927"/>
    </source>
</evidence>
<dbReference type="Proteomes" id="UP000738431">
    <property type="component" value="Chromosome"/>
</dbReference>
<dbReference type="CDD" id="cd02850">
    <property type="entry name" value="E_set_Cellulase_N"/>
    <property type="match status" value="1"/>
</dbReference>
<keyword evidence="10" id="KW-1185">Reference proteome</keyword>
<evidence type="ECO:0000259" key="7">
    <source>
        <dbReference type="Pfam" id="PF00759"/>
    </source>
</evidence>
<feature type="chain" id="PRO_5046684728" evidence="6">
    <location>
        <begin position="31"/>
        <end position="564"/>
    </location>
</feature>
<proteinExistence type="inferred from homology"/>
<keyword evidence="4" id="KW-0326">Glycosidase</keyword>
<keyword evidence="6" id="KW-0732">Signal</keyword>
<comment type="similarity">
    <text evidence="1">Belongs to the glycosyl hydrolase 9 (cellulase E) family.</text>
</comment>